<keyword evidence="2" id="KW-1133">Transmembrane helix</keyword>
<feature type="transmembrane region" description="Helical" evidence="2">
    <location>
        <begin position="556"/>
        <end position="575"/>
    </location>
</feature>
<dbReference type="GO" id="GO:0010150">
    <property type="term" value="P:leaf senescence"/>
    <property type="evidence" value="ECO:0007669"/>
    <property type="project" value="InterPro"/>
</dbReference>
<keyword evidence="4" id="KW-1185">Reference proteome</keyword>
<feature type="compositionally biased region" description="Basic and acidic residues" evidence="1">
    <location>
        <begin position="22"/>
        <end position="35"/>
    </location>
</feature>
<feature type="compositionally biased region" description="Low complexity" evidence="1">
    <location>
        <begin position="63"/>
        <end position="73"/>
    </location>
</feature>
<proteinExistence type="predicted"/>
<keyword evidence="2" id="KW-0812">Transmembrane</keyword>
<reference evidence="3" key="1">
    <citation type="submission" date="2022-04" db="EMBL/GenBank/DDBJ databases">
        <title>A functionally conserved STORR gene fusion in Papaver species that diverged 16.8 million years ago.</title>
        <authorList>
            <person name="Catania T."/>
        </authorList>
    </citation>
    <scope>NUCLEOTIDE SEQUENCE</scope>
    <source>
        <strain evidence="3">S-188037</strain>
    </source>
</reference>
<feature type="compositionally biased region" description="Basic and acidic residues" evidence="1">
    <location>
        <begin position="44"/>
        <end position="62"/>
    </location>
</feature>
<protein>
    <recommendedName>
        <fullName evidence="5">Protein CPR-5</fullName>
    </recommendedName>
</protein>
<evidence type="ECO:0000256" key="1">
    <source>
        <dbReference type="SAM" id="MobiDB-lite"/>
    </source>
</evidence>
<gene>
    <name evidence="3" type="ORF">MKW98_026014</name>
</gene>
<dbReference type="InterPro" id="IPR044708">
    <property type="entry name" value="CPR5"/>
</dbReference>
<evidence type="ECO:0000256" key="2">
    <source>
        <dbReference type="SAM" id="Phobius"/>
    </source>
</evidence>
<dbReference type="PANTHER" id="PTHR35322">
    <property type="entry name" value="PROTEIN CPR-5"/>
    <property type="match status" value="1"/>
</dbReference>
<dbReference type="GO" id="GO:0006952">
    <property type="term" value="P:defense response"/>
    <property type="evidence" value="ECO:0007669"/>
    <property type="project" value="InterPro"/>
</dbReference>
<organism evidence="3 4">
    <name type="scientific">Papaver atlanticum</name>
    <dbReference type="NCBI Taxonomy" id="357466"/>
    <lineage>
        <taxon>Eukaryota</taxon>
        <taxon>Viridiplantae</taxon>
        <taxon>Streptophyta</taxon>
        <taxon>Embryophyta</taxon>
        <taxon>Tracheophyta</taxon>
        <taxon>Spermatophyta</taxon>
        <taxon>Magnoliopsida</taxon>
        <taxon>Ranunculales</taxon>
        <taxon>Papaveraceae</taxon>
        <taxon>Papaveroideae</taxon>
        <taxon>Papaver</taxon>
    </lineage>
</organism>
<feature type="transmembrane region" description="Helical" evidence="2">
    <location>
        <begin position="510"/>
        <end position="535"/>
    </location>
</feature>
<dbReference type="AlphaFoldDB" id="A0AAD4RXX0"/>
<feature type="region of interest" description="Disordered" evidence="1">
    <location>
        <begin position="21"/>
        <end position="95"/>
    </location>
</feature>
<dbReference type="GO" id="GO:0010090">
    <property type="term" value="P:trichome morphogenesis"/>
    <property type="evidence" value="ECO:0007669"/>
    <property type="project" value="InterPro"/>
</dbReference>
<feature type="transmembrane region" description="Helical" evidence="2">
    <location>
        <begin position="479"/>
        <end position="498"/>
    </location>
</feature>
<sequence>MELSSPSSSSFSLFSEINGKSTIDHDETNNHHELSTADSIPNYPDHHLLNSEDPNKNNEIPKSDSSIDSSNRVSVKKNKKVAVPSSSSSTTHKGGFRMVNKRRIVDFGGGKTRAETYLDSLALPVGMSFAAVVAQVLDKKITAGERIQADHLSQICTEALKESLAKVYGNRFDSFVRNFEASFETTLRTLRMIDTTFSEKVKDPLVHSRIKDYISEVAQPALSEEQVRPLSRSSVRSHHSDVVPSTCGVHEPSFSSFEERNDESSNDSINQDLILHRQINQQLSSISQNSLVSHRSGKNQCMLSTLEKSVEEHARSNDLKSFEIGLKMKELQLKEEKLSLSYDSNRLEKCKLSMGISKATFRAEKFKTQLEDTRHAELLKKCIDCLVAGLFIMSACLMYGAYIYSYQRITEITASCTMPPKVSTSWWMPKQVSSLNSGLHTLRCQIEVISRMMFGILMILVIGYLLLQRSSSSKQTMPITIIVMLLAVACGFMGKFCVDTLGGSGFLWLLYWEVLCTVHFFANICTSALFILLYGPVPVSAVTNINTKPPYWIRRFLFYAVILSVPVLCGLMPFAGPGEWIDHFFSRVRDALFGPEEVWE</sequence>
<evidence type="ECO:0000313" key="4">
    <source>
        <dbReference type="Proteomes" id="UP001202328"/>
    </source>
</evidence>
<dbReference type="Proteomes" id="UP001202328">
    <property type="component" value="Unassembled WGS sequence"/>
</dbReference>
<dbReference type="EMBL" id="JAJJMB010017069">
    <property type="protein sequence ID" value="KAI3842224.1"/>
    <property type="molecule type" value="Genomic_DNA"/>
</dbReference>
<name>A0AAD4RXX0_9MAGN</name>
<evidence type="ECO:0000313" key="3">
    <source>
        <dbReference type="EMBL" id="KAI3842224.1"/>
    </source>
</evidence>
<comment type="caution">
    <text evidence="3">The sequence shown here is derived from an EMBL/GenBank/DDBJ whole genome shotgun (WGS) entry which is preliminary data.</text>
</comment>
<dbReference type="PANTHER" id="PTHR35322:SF2">
    <property type="entry name" value="PROTEIN CPR-5"/>
    <property type="match status" value="1"/>
</dbReference>
<evidence type="ECO:0008006" key="5">
    <source>
        <dbReference type="Google" id="ProtNLM"/>
    </source>
</evidence>
<feature type="transmembrane region" description="Helical" evidence="2">
    <location>
        <begin position="448"/>
        <end position="467"/>
    </location>
</feature>
<accession>A0AAD4RXX0</accession>
<keyword evidence="2" id="KW-0472">Membrane</keyword>